<evidence type="ECO:0000256" key="6">
    <source>
        <dbReference type="ARBA" id="ARBA00022786"/>
    </source>
</evidence>
<comment type="pathway">
    <text evidence="2">Protein modification; protein ubiquitination.</text>
</comment>
<proteinExistence type="predicted"/>
<evidence type="ECO:0000256" key="4">
    <source>
        <dbReference type="ARBA" id="ARBA00022679"/>
    </source>
</evidence>
<evidence type="ECO:0000256" key="5">
    <source>
        <dbReference type="ARBA" id="ARBA00022737"/>
    </source>
</evidence>
<dbReference type="InterPro" id="IPR058678">
    <property type="entry name" value="ARM_PUB"/>
</dbReference>
<dbReference type="Gene3D" id="1.25.10.10">
    <property type="entry name" value="Leucine-rich Repeat Variant"/>
    <property type="match status" value="2"/>
</dbReference>
<keyword evidence="10" id="KW-1185">Reference proteome</keyword>
<dbReference type="SUPFAM" id="SSF57850">
    <property type="entry name" value="RING/U-box"/>
    <property type="match status" value="1"/>
</dbReference>
<dbReference type="InterPro" id="IPR011989">
    <property type="entry name" value="ARM-like"/>
</dbReference>
<gene>
    <name evidence="9" type="primary">PUB17</name>
    <name evidence="9" type="ORF">QJS10_CPB12g00794</name>
</gene>
<keyword evidence="5" id="KW-0677">Repeat</keyword>
<dbReference type="FunFam" id="1.25.10.10:FF:000491">
    <property type="entry name" value="RING-type E3 ubiquitin transferase"/>
    <property type="match status" value="1"/>
</dbReference>
<keyword evidence="6" id="KW-0833">Ubl conjugation pathway</keyword>
<dbReference type="InterPro" id="IPR003613">
    <property type="entry name" value="Ubox_domain"/>
</dbReference>
<reference evidence="9" key="1">
    <citation type="journal article" date="2023" name="Nat. Commun.">
        <title>Diploid and tetraploid genomes of Acorus and the evolution of monocots.</title>
        <authorList>
            <person name="Ma L."/>
            <person name="Liu K.W."/>
            <person name="Li Z."/>
            <person name="Hsiao Y.Y."/>
            <person name="Qi Y."/>
            <person name="Fu T."/>
            <person name="Tang G.D."/>
            <person name="Zhang D."/>
            <person name="Sun W.H."/>
            <person name="Liu D.K."/>
            <person name="Li Y."/>
            <person name="Chen G.Z."/>
            <person name="Liu X.D."/>
            <person name="Liao X.Y."/>
            <person name="Jiang Y.T."/>
            <person name="Yu X."/>
            <person name="Hao Y."/>
            <person name="Huang J."/>
            <person name="Zhao X.W."/>
            <person name="Ke S."/>
            <person name="Chen Y.Y."/>
            <person name="Wu W.L."/>
            <person name="Hsu J.L."/>
            <person name="Lin Y.F."/>
            <person name="Huang M.D."/>
            <person name="Li C.Y."/>
            <person name="Huang L."/>
            <person name="Wang Z.W."/>
            <person name="Zhao X."/>
            <person name="Zhong W.Y."/>
            <person name="Peng D.H."/>
            <person name="Ahmad S."/>
            <person name="Lan S."/>
            <person name="Zhang J.S."/>
            <person name="Tsai W.C."/>
            <person name="Van de Peer Y."/>
            <person name="Liu Z.J."/>
        </authorList>
    </citation>
    <scope>NUCLEOTIDE SEQUENCE</scope>
    <source>
        <strain evidence="9">CP</strain>
    </source>
</reference>
<dbReference type="InterPro" id="IPR045210">
    <property type="entry name" value="RING-Ubox_PUB"/>
</dbReference>
<feature type="domain" description="U-box" evidence="8">
    <location>
        <begin position="304"/>
        <end position="378"/>
    </location>
</feature>
<dbReference type="InterPro" id="IPR057623">
    <property type="entry name" value="PUB12-19-like_N"/>
</dbReference>
<dbReference type="GO" id="GO:0016567">
    <property type="term" value="P:protein ubiquitination"/>
    <property type="evidence" value="ECO:0007669"/>
    <property type="project" value="InterPro"/>
</dbReference>
<organism evidence="9 10">
    <name type="scientific">Acorus calamus</name>
    <name type="common">Sweet flag</name>
    <dbReference type="NCBI Taxonomy" id="4465"/>
    <lineage>
        <taxon>Eukaryota</taxon>
        <taxon>Viridiplantae</taxon>
        <taxon>Streptophyta</taxon>
        <taxon>Embryophyta</taxon>
        <taxon>Tracheophyta</taxon>
        <taxon>Spermatophyta</taxon>
        <taxon>Magnoliopsida</taxon>
        <taxon>Liliopsida</taxon>
        <taxon>Acoraceae</taxon>
        <taxon>Acorus</taxon>
    </lineage>
</organism>
<evidence type="ECO:0000256" key="7">
    <source>
        <dbReference type="SAM" id="MobiDB-lite"/>
    </source>
</evidence>
<dbReference type="InterPro" id="IPR016024">
    <property type="entry name" value="ARM-type_fold"/>
</dbReference>
<dbReference type="PANTHER" id="PTHR23315:SF266">
    <property type="entry name" value="U-BOX DOMAIN-CONTAINING PROTEIN 17"/>
    <property type="match status" value="1"/>
</dbReference>
<dbReference type="Pfam" id="PF25598">
    <property type="entry name" value="ARM_PUB"/>
    <property type="match status" value="1"/>
</dbReference>
<dbReference type="PANTHER" id="PTHR23315">
    <property type="entry name" value="U BOX DOMAIN-CONTAINING"/>
    <property type="match status" value="1"/>
</dbReference>
<name>A0AAV9DPI7_ACOCL</name>
<dbReference type="InterPro" id="IPR013083">
    <property type="entry name" value="Znf_RING/FYVE/PHD"/>
</dbReference>
<dbReference type="SMART" id="SM00504">
    <property type="entry name" value="Ubox"/>
    <property type="match status" value="1"/>
</dbReference>
<dbReference type="Pfam" id="PF04564">
    <property type="entry name" value="U-box"/>
    <property type="match status" value="1"/>
</dbReference>
<dbReference type="GO" id="GO:0061630">
    <property type="term" value="F:ubiquitin protein ligase activity"/>
    <property type="evidence" value="ECO:0007669"/>
    <property type="project" value="UniProtKB-EC"/>
</dbReference>
<evidence type="ECO:0000256" key="1">
    <source>
        <dbReference type="ARBA" id="ARBA00000900"/>
    </source>
</evidence>
<evidence type="ECO:0000256" key="3">
    <source>
        <dbReference type="ARBA" id="ARBA00012483"/>
    </source>
</evidence>
<sequence length="727" mass="79749">MACAAVFSSLRRRKSPLLGAFYTPSDLSGPALVETLQTMSSGILTSSRPPHHQISFQRRNTRSLLRKIEVFSSLFDSFEDSNDDDDLLPSSAVLCLKELYILIYRSKILLDYCSQSSRLWLLLQNPALSGHFHDLNQEFSTLLDVFPLDDIRESLSDEVCEHIDLLRRQSRRLRLFVDANDEALRGRIFSFIDQLDHGGRPCKSDLREVFVVSLRISDAKSCRAEIEFLEEQLYNQEDDVDPSVLNGVIALARYCRFLLFEFDEEVIDVKGGRFKRSTGRRMRRGYNKTSDHHSSSSSEEEAIAVPKDFCCPISLDLMRDPVIVSTGQTYDRASIVRWMEEGHSTCPNSGQTLTHHRLVPNRTLRSLISQWCAAHDVPYEPPDDAPSEATLTASMSRAAVEANRATVELLVNQLEGGSETAKTAAARELRLLAKTGKENRVCIAEAGAIPLLRGMLSSRNPVIQENSVTAMLNLSIHDKNKVLIMEEKDCLRLIVGVLRHGWVTEARENAAATLFSLSAVHDYKKRIADEPGALEALADLLKDGSSRGKKDAVTAMFNLSTHAGSCARMVDSGAVSALVGALATDGVAEEAAGALALLVRQPLAAAAVGKEEKAVHNLVGLMRRGSPRGKENAVAALLELCRSGGSAVTERVVRAPALGGLLQTLLFTGTKRARRKAASLARVCQRCEYTVLTAAMQWSGGDRSRVSSNFGADVSVVPTMAISVPVL</sequence>
<dbReference type="InterPro" id="IPR000225">
    <property type="entry name" value="Armadillo"/>
</dbReference>
<dbReference type="EC" id="2.3.2.27" evidence="3"/>
<reference evidence="9" key="2">
    <citation type="submission" date="2023-06" db="EMBL/GenBank/DDBJ databases">
        <authorList>
            <person name="Ma L."/>
            <person name="Liu K.-W."/>
            <person name="Li Z."/>
            <person name="Hsiao Y.-Y."/>
            <person name="Qi Y."/>
            <person name="Fu T."/>
            <person name="Tang G."/>
            <person name="Zhang D."/>
            <person name="Sun W.-H."/>
            <person name="Liu D.-K."/>
            <person name="Li Y."/>
            <person name="Chen G.-Z."/>
            <person name="Liu X.-D."/>
            <person name="Liao X.-Y."/>
            <person name="Jiang Y.-T."/>
            <person name="Yu X."/>
            <person name="Hao Y."/>
            <person name="Huang J."/>
            <person name="Zhao X.-W."/>
            <person name="Ke S."/>
            <person name="Chen Y.-Y."/>
            <person name="Wu W.-L."/>
            <person name="Hsu J.-L."/>
            <person name="Lin Y.-F."/>
            <person name="Huang M.-D."/>
            <person name="Li C.-Y."/>
            <person name="Huang L."/>
            <person name="Wang Z.-W."/>
            <person name="Zhao X."/>
            <person name="Zhong W.-Y."/>
            <person name="Peng D.-H."/>
            <person name="Ahmad S."/>
            <person name="Lan S."/>
            <person name="Zhang J.-S."/>
            <person name="Tsai W.-C."/>
            <person name="Van De Peer Y."/>
            <person name="Liu Z.-J."/>
        </authorList>
    </citation>
    <scope>NUCLEOTIDE SEQUENCE</scope>
    <source>
        <strain evidence="9">CP</strain>
        <tissue evidence="9">Leaves</tissue>
    </source>
</reference>
<feature type="region of interest" description="Disordered" evidence="7">
    <location>
        <begin position="280"/>
        <end position="300"/>
    </location>
</feature>
<comment type="catalytic activity">
    <reaction evidence="1">
        <text>S-ubiquitinyl-[E2 ubiquitin-conjugating enzyme]-L-cysteine + [acceptor protein]-L-lysine = [E2 ubiquitin-conjugating enzyme]-L-cysteine + N(6)-ubiquitinyl-[acceptor protein]-L-lysine.</text>
        <dbReference type="EC" id="2.3.2.27"/>
    </reaction>
</comment>
<dbReference type="CDD" id="cd16664">
    <property type="entry name" value="RING-Ubox_PUB"/>
    <property type="match status" value="1"/>
</dbReference>
<accession>A0AAV9DPI7</accession>
<keyword evidence="4" id="KW-0808">Transferase</keyword>
<dbReference type="AlphaFoldDB" id="A0AAV9DPI7"/>
<evidence type="ECO:0000259" key="8">
    <source>
        <dbReference type="PROSITE" id="PS51698"/>
    </source>
</evidence>
<dbReference type="EMBL" id="JAUJYO010000012">
    <property type="protein sequence ID" value="KAK1302724.1"/>
    <property type="molecule type" value="Genomic_DNA"/>
</dbReference>
<dbReference type="Proteomes" id="UP001180020">
    <property type="component" value="Unassembled WGS sequence"/>
</dbReference>
<dbReference type="FunFam" id="3.30.40.10:FF:000455">
    <property type="entry name" value="RING-type E3 ubiquitin transferase"/>
    <property type="match status" value="1"/>
</dbReference>
<evidence type="ECO:0000256" key="2">
    <source>
        <dbReference type="ARBA" id="ARBA00004906"/>
    </source>
</evidence>
<dbReference type="SMART" id="SM00185">
    <property type="entry name" value="ARM"/>
    <property type="match status" value="6"/>
</dbReference>
<comment type="caution">
    <text evidence="9">The sequence shown here is derived from an EMBL/GenBank/DDBJ whole genome shotgun (WGS) entry which is preliminary data.</text>
</comment>
<dbReference type="SUPFAM" id="SSF48371">
    <property type="entry name" value="ARM repeat"/>
    <property type="match status" value="1"/>
</dbReference>
<dbReference type="PROSITE" id="PS51698">
    <property type="entry name" value="U_BOX"/>
    <property type="match status" value="1"/>
</dbReference>
<dbReference type="Pfam" id="PF25368">
    <property type="entry name" value="PUB10_N"/>
    <property type="match status" value="1"/>
</dbReference>
<evidence type="ECO:0000313" key="10">
    <source>
        <dbReference type="Proteomes" id="UP001180020"/>
    </source>
</evidence>
<protein>
    <recommendedName>
        <fullName evidence="3">RING-type E3 ubiquitin transferase</fullName>
        <ecNumber evidence="3">2.3.2.27</ecNumber>
    </recommendedName>
</protein>
<dbReference type="Gene3D" id="3.30.40.10">
    <property type="entry name" value="Zinc/RING finger domain, C3HC4 (zinc finger)"/>
    <property type="match status" value="1"/>
</dbReference>
<evidence type="ECO:0000313" key="9">
    <source>
        <dbReference type="EMBL" id="KAK1302724.1"/>
    </source>
</evidence>